<feature type="domain" description="Retropepsin-like aspartic endopeptidase" evidence="1">
    <location>
        <begin position="11"/>
        <end position="140"/>
    </location>
</feature>
<dbReference type="SUPFAM" id="SSF50630">
    <property type="entry name" value="Acid proteases"/>
    <property type="match status" value="1"/>
</dbReference>
<reference evidence="2 3" key="1">
    <citation type="submission" date="2018-07" db="EMBL/GenBank/DDBJ databases">
        <title>Halomonas montanilacus sp. nov., isolated from Lake Pengyan on Tibetan Plateau.</title>
        <authorList>
            <person name="Lu H."/>
            <person name="Xing P."/>
            <person name="Wu Q."/>
        </authorList>
    </citation>
    <scope>NUCLEOTIDE SEQUENCE [LARGE SCALE GENOMIC DNA]</scope>
    <source>
        <strain evidence="2 3">PYC7W</strain>
    </source>
</reference>
<dbReference type="EMBL" id="QPII01000002">
    <property type="protein sequence ID" value="RCV91246.1"/>
    <property type="molecule type" value="Genomic_DNA"/>
</dbReference>
<keyword evidence="2" id="KW-0645">Protease</keyword>
<dbReference type="OrthoDB" id="9782977at2"/>
<dbReference type="PANTHER" id="PTHR38037:SF2">
    <property type="entry name" value="ATP-DEPENDENT ZINC PROTEASE DOMAIN-CONTAINING PROTEIN-RELATED"/>
    <property type="match status" value="1"/>
</dbReference>
<dbReference type="PANTHER" id="PTHR38037">
    <property type="entry name" value="ZN_PROTEASE DOMAIN-CONTAINING PROTEIN"/>
    <property type="match status" value="1"/>
</dbReference>
<proteinExistence type="predicted"/>
<dbReference type="Gene3D" id="2.40.70.10">
    <property type="entry name" value="Acid Proteases"/>
    <property type="match status" value="1"/>
</dbReference>
<dbReference type="RefSeq" id="WP_114477886.1">
    <property type="nucleotide sequence ID" value="NZ_QPII01000002.1"/>
</dbReference>
<evidence type="ECO:0000313" key="3">
    <source>
        <dbReference type="Proteomes" id="UP000252405"/>
    </source>
</evidence>
<dbReference type="GO" id="GO:0006508">
    <property type="term" value="P:proteolysis"/>
    <property type="evidence" value="ECO:0007669"/>
    <property type="project" value="UniProtKB-KW"/>
</dbReference>
<dbReference type="InterPro" id="IPR008503">
    <property type="entry name" value="Asp_endopeptidase"/>
</dbReference>
<dbReference type="Pfam" id="PF05618">
    <property type="entry name" value="Zn_protease"/>
    <property type="match status" value="1"/>
</dbReference>
<dbReference type="AlphaFoldDB" id="A0A368U3Y1"/>
<dbReference type="GO" id="GO:0008233">
    <property type="term" value="F:peptidase activity"/>
    <property type="evidence" value="ECO:0007669"/>
    <property type="project" value="UniProtKB-KW"/>
</dbReference>
<dbReference type="Proteomes" id="UP000252405">
    <property type="component" value="Unassembled WGS sequence"/>
</dbReference>
<keyword evidence="2" id="KW-0378">Hydrolase</keyword>
<evidence type="ECO:0000259" key="1">
    <source>
        <dbReference type="Pfam" id="PF05618"/>
    </source>
</evidence>
<gene>
    <name evidence="2" type="ORF">DU505_05060</name>
</gene>
<evidence type="ECO:0000313" key="2">
    <source>
        <dbReference type="EMBL" id="RCV91246.1"/>
    </source>
</evidence>
<sequence length="145" mass="16513">MKELPYTPKAVIGRLEMVTLPTIGVTVCAKIDTGAYTSALHAEDIEIFEEEGHLWVSFTTRSGGQETPPHVFRTHLHDRRRVTSSNGHKEWRYVIRTPMQMGELEVMVELTLTDRSDMRYPMLLGRRALRRLLVAPGATFLHGEP</sequence>
<protein>
    <submittedName>
        <fullName evidence="2">ATP-dependent zinc protease</fullName>
    </submittedName>
</protein>
<accession>A0A368U3Y1</accession>
<name>A0A368U3Y1_9GAMM</name>
<comment type="caution">
    <text evidence="2">The sequence shown here is derived from an EMBL/GenBank/DDBJ whole genome shotgun (WGS) entry which is preliminary data.</text>
</comment>
<organism evidence="2 3">
    <name type="scientific">Billgrantia montanilacus</name>
    <dbReference type="NCBI Taxonomy" id="2282305"/>
    <lineage>
        <taxon>Bacteria</taxon>
        <taxon>Pseudomonadati</taxon>
        <taxon>Pseudomonadota</taxon>
        <taxon>Gammaproteobacteria</taxon>
        <taxon>Oceanospirillales</taxon>
        <taxon>Halomonadaceae</taxon>
        <taxon>Billgrantia</taxon>
    </lineage>
</organism>
<keyword evidence="3" id="KW-1185">Reference proteome</keyword>
<dbReference type="InterPro" id="IPR021109">
    <property type="entry name" value="Peptidase_aspartic_dom_sf"/>
</dbReference>